<keyword evidence="2" id="KW-1133">Transmembrane helix</keyword>
<dbReference type="EMBL" id="JBAMMX010000007">
    <property type="protein sequence ID" value="KAK6936408.1"/>
    <property type="molecule type" value="Genomic_DNA"/>
</dbReference>
<feature type="transmembrane region" description="Helical" evidence="2">
    <location>
        <begin position="12"/>
        <end position="27"/>
    </location>
</feature>
<gene>
    <name evidence="3" type="ORF">RJ641_033438</name>
</gene>
<protein>
    <submittedName>
        <fullName evidence="3">Cytochrome P450</fullName>
    </submittedName>
</protein>
<organism evidence="3 4">
    <name type="scientific">Dillenia turbinata</name>
    <dbReference type="NCBI Taxonomy" id="194707"/>
    <lineage>
        <taxon>Eukaryota</taxon>
        <taxon>Viridiplantae</taxon>
        <taxon>Streptophyta</taxon>
        <taxon>Embryophyta</taxon>
        <taxon>Tracheophyta</taxon>
        <taxon>Spermatophyta</taxon>
        <taxon>Magnoliopsida</taxon>
        <taxon>eudicotyledons</taxon>
        <taxon>Gunneridae</taxon>
        <taxon>Pentapetalae</taxon>
        <taxon>Dilleniales</taxon>
        <taxon>Dilleniaceae</taxon>
        <taxon>Dillenia</taxon>
    </lineage>
</organism>
<dbReference type="GO" id="GO:0005506">
    <property type="term" value="F:iron ion binding"/>
    <property type="evidence" value="ECO:0007669"/>
    <property type="project" value="InterPro"/>
</dbReference>
<keyword evidence="2" id="KW-0472">Membrane</keyword>
<dbReference type="GO" id="GO:0016705">
    <property type="term" value="F:oxidoreductase activity, acting on paired donors, with incorporation or reduction of molecular oxygen"/>
    <property type="evidence" value="ECO:0007669"/>
    <property type="project" value="InterPro"/>
</dbReference>
<comment type="similarity">
    <text evidence="1">Belongs to the cytochrome P450 family.</text>
</comment>
<evidence type="ECO:0000313" key="4">
    <source>
        <dbReference type="Proteomes" id="UP001370490"/>
    </source>
</evidence>
<dbReference type="InterPro" id="IPR036396">
    <property type="entry name" value="Cyt_P450_sf"/>
</dbReference>
<dbReference type="GO" id="GO:0020037">
    <property type="term" value="F:heme binding"/>
    <property type="evidence" value="ECO:0007669"/>
    <property type="project" value="InterPro"/>
</dbReference>
<reference evidence="3 4" key="1">
    <citation type="submission" date="2023-12" db="EMBL/GenBank/DDBJ databases">
        <title>A high-quality genome assembly for Dillenia turbinata (Dilleniales).</title>
        <authorList>
            <person name="Chanderbali A."/>
        </authorList>
    </citation>
    <scope>NUCLEOTIDE SEQUENCE [LARGE SCALE GENOMIC DNA]</scope>
    <source>
        <strain evidence="3">LSX21</strain>
        <tissue evidence="3">Leaf</tissue>
    </source>
</reference>
<dbReference type="Proteomes" id="UP001370490">
    <property type="component" value="Unassembled WGS sequence"/>
</dbReference>
<dbReference type="PANTHER" id="PTHR47950">
    <property type="entry name" value="CYTOCHROME P450, FAMILY 76, SUBFAMILY C, POLYPEPTIDE 5-RELATED"/>
    <property type="match status" value="1"/>
</dbReference>
<name>A0AAN8ZJJ0_9MAGN</name>
<dbReference type="PRINTS" id="PR00385">
    <property type="entry name" value="P450"/>
</dbReference>
<dbReference type="PRINTS" id="PR00463">
    <property type="entry name" value="EP450I"/>
</dbReference>
<dbReference type="SUPFAM" id="SSF48264">
    <property type="entry name" value="Cytochrome P450"/>
    <property type="match status" value="1"/>
</dbReference>
<proteinExistence type="inferred from homology"/>
<comment type="caution">
    <text evidence="3">The sequence shown here is derived from an EMBL/GenBank/DDBJ whole genome shotgun (WGS) entry which is preliminary data.</text>
</comment>
<sequence>MVPFFVSEETPLLVSILLFLTIIFLALKHKSSKVPPLPPGPRPWPIIGNLPSIDNKPHLSLTHLAQTYGPLISLRLGSQLIVVGSSPEAAAEILKTHDRLLSGRYVPHALYARRPDQSHTSFWTDCTDQWKFLRTLCRSELFGPKMIEAQSILREEKVQEMVEYLCSKEGQPVQISQVVFASMFNILGQVFFTRDFIGFNEGKESGSMSRLMRELSEFWASPNISDLYPILGGLDLQGLSRKSDVCVGKICGAWQNIIEKRRENKGINAERHKDFLDVLLDNEFSDDQINHLFLELFAAGSDTSTSTVVWAMAELIKNPESMDKIRKEVASHISQSAIKESDLAHLPHLQACFKETLRLHPPAPFLLPHRAIQDCHVWQGMLPMVIIGLRLRSGS</sequence>
<keyword evidence="2" id="KW-0812">Transmembrane</keyword>
<dbReference type="Gene3D" id="1.10.630.10">
    <property type="entry name" value="Cytochrome P450"/>
    <property type="match status" value="1"/>
</dbReference>
<dbReference type="Pfam" id="PF00067">
    <property type="entry name" value="p450"/>
    <property type="match status" value="1"/>
</dbReference>
<dbReference type="InterPro" id="IPR001128">
    <property type="entry name" value="Cyt_P450"/>
</dbReference>
<dbReference type="AlphaFoldDB" id="A0AAN8ZJJ0"/>
<dbReference type="PANTHER" id="PTHR47950:SF6">
    <property type="entry name" value="CYTOCHROME P450"/>
    <property type="match status" value="1"/>
</dbReference>
<evidence type="ECO:0000256" key="1">
    <source>
        <dbReference type="ARBA" id="ARBA00010617"/>
    </source>
</evidence>
<dbReference type="GO" id="GO:0004497">
    <property type="term" value="F:monooxygenase activity"/>
    <property type="evidence" value="ECO:0007669"/>
    <property type="project" value="InterPro"/>
</dbReference>
<evidence type="ECO:0000313" key="3">
    <source>
        <dbReference type="EMBL" id="KAK6936408.1"/>
    </source>
</evidence>
<keyword evidence="4" id="KW-1185">Reference proteome</keyword>
<accession>A0AAN8ZJJ0</accession>
<evidence type="ECO:0000256" key="2">
    <source>
        <dbReference type="SAM" id="Phobius"/>
    </source>
</evidence>
<dbReference type="InterPro" id="IPR002401">
    <property type="entry name" value="Cyt_P450_E_grp-I"/>
</dbReference>